<dbReference type="InterPro" id="IPR001127">
    <property type="entry name" value="PTS_EIIA_1_perm"/>
</dbReference>
<keyword evidence="3" id="KW-0762">Sugar transport</keyword>
<dbReference type="AlphaFoldDB" id="A0A090ZW86"/>
<keyword evidence="6" id="KW-0418">Kinase</keyword>
<dbReference type="PROSITE" id="PS00371">
    <property type="entry name" value="PTS_EIIA_TYPE_1_HIS"/>
    <property type="match status" value="1"/>
</dbReference>
<evidence type="ECO:0000256" key="1">
    <source>
        <dbReference type="ARBA" id="ARBA00004496"/>
    </source>
</evidence>
<keyword evidence="7" id="KW-0812">Transmembrane</keyword>
<sequence>MGVNRINHNQLGGAIAGGYHASAVALVPKSLLTFPAFVGPGFIGYAVGFGAAFVLSVILTYLVGFDDPVEENADKVPAGSTARGAAAIERQQASDLQIYDKQEILSPLKGRIVPLTEMEDEAFASLAMGKGAAILPSEGKLYAPADGTVALVFRTGHAYSVVTEDGAELLIHIGVNTVKLKGQYFISHVKQGDTVKAGDLLAELVESVQAIFAELAKEN</sequence>
<evidence type="ECO:0000256" key="6">
    <source>
        <dbReference type="ARBA" id="ARBA00022777"/>
    </source>
</evidence>
<evidence type="ECO:0000256" key="5">
    <source>
        <dbReference type="ARBA" id="ARBA00022683"/>
    </source>
</evidence>
<dbReference type="GO" id="GO:0009401">
    <property type="term" value="P:phosphoenolpyruvate-dependent sugar phosphotransferase system"/>
    <property type="evidence" value="ECO:0007669"/>
    <property type="project" value="UniProtKB-KW"/>
</dbReference>
<proteinExistence type="predicted"/>
<dbReference type="SUPFAM" id="SSF51261">
    <property type="entry name" value="Duplicated hybrid motif"/>
    <property type="match status" value="1"/>
</dbReference>
<dbReference type="PROSITE" id="PS51093">
    <property type="entry name" value="PTS_EIIA_TYPE_1"/>
    <property type="match status" value="1"/>
</dbReference>
<dbReference type="GO" id="GO:0016301">
    <property type="term" value="F:kinase activity"/>
    <property type="evidence" value="ECO:0007669"/>
    <property type="project" value="UniProtKB-KW"/>
</dbReference>
<keyword evidence="4" id="KW-0808">Transferase</keyword>
<gene>
    <name evidence="9" type="primary">ptbA</name>
    <name evidence="9" type="ORF">DJ90_1560</name>
</gene>
<dbReference type="GO" id="GO:0005737">
    <property type="term" value="C:cytoplasm"/>
    <property type="evidence" value="ECO:0007669"/>
    <property type="project" value="UniProtKB-SubCell"/>
</dbReference>
<evidence type="ECO:0000313" key="9">
    <source>
        <dbReference type="EMBL" id="KFN08416.1"/>
    </source>
</evidence>
<organism evidence="9 10">
    <name type="scientific">Paenibacillus macerans</name>
    <name type="common">Bacillus macerans</name>
    <dbReference type="NCBI Taxonomy" id="44252"/>
    <lineage>
        <taxon>Bacteria</taxon>
        <taxon>Bacillati</taxon>
        <taxon>Bacillota</taxon>
        <taxon>Bacilli</taxon>
        <taxon>Bacillales</taxon>
        <taxon>Paenibacillaceae</taxon>
        <taxon>Paenibacillus</taxon>
    </lineage>
</organism>
<feature type="domain" description="PTS EIIA type-1" evidence="8">
    <location>
        <begin position="120"/>
        <end position="219"/>
    </location>
</feature>
<dbReference type="STRING" id="44252.DJ90_1560"/>
<evidence type="ECO:0000313" key="10">
    <source>
        <dbReference type="Proteomes" id="UP000029278"/>
    </source>
</evidence>
<feature type="transmembrane region" description="Helical" evidence="7">
    <location>
        <begin position="42"/>
        <end position="65"/>
    </location>
</feature>
<evidence type="ECO:0000256" key="3">
    <source>
        <dbReference type="ARBA" id="ARBA00022597"/>
    </source>
</evidence>
<dbReference type="HOGENOM" id="CLU_1260414_0_0_9"/>
<dbReference type="PANTHER" id="PTHR45008">
    <property type="entry name" value="PTS SYSTEM GLUCOSE-SPECIFIC EIIA COMPONENT"/>
    <property type="match status" value="1"/>
</dbReference>
<accession>A0A090ZW86</accession>
<dbReference type="InterPro" id="IPR011055">
    <property type="entry name" value="Dup_hybrid_motif"/>
</dbReference>
<keyword evidence="7" id="KW-1133">Transmembrane helix</keyword>
<dbReference type="Proteomes" id="UP000029278">
    <property type="component" value="Unassembled WGS sequence"/>
</dbReference>
<evidence type="ECO:0000256" key="4">
    <source>
        <dbReference type="ARBA" id="ARBA00022679"/>
    </source>
</evidence>
<dbReference type="Gene3D" id="2.70.70.10">
    <property type="entry name" value="Glucose Permease (Domain IIA)"/>
    <property type="match status" value="1"/>
</dbReference>
<keyword evidence="7" id="KW-0472">Membrane</keyword>
<dbReference type="PANTHER" id="PTHR45008:SF1">
    <property type="entry name" value="PTS SYSTEM GLUCOSE-SPECIFIC EIIA COMPONENT"/>
    <property type="match status" value="1"/>
</dbReference>
<protein>
    <submittedName>
        <fullName evidence="9">PTS system, glucose subfamily, IIA component domain protein</fullName>
    </submittedName>
</protein>
<dbReference type="InterPro" id="IPR050890">
    <property type="entry name" value="PTS_EIIA_component"/>
</dbReference>
<reference evidence="9 10" key="1">
    <citation type="submission" date="2014-04" db="EMBL/GenBank/DDBJ databases">
        <authorList>
            <person name="Bishop-Lilly K.A."/>
            <person name="Broomall S.M."/>
            <person name="Chain P.S."/>
            <person name="Chertkov O."/>
            <person name="Coyne S.R."/>
            <person name="Daligault H.E."/>
            <person name="Davenport K.W."/>
            <person name="Erkkila T."/>
            <person name="Frey K.G."/>
            <person name="Gibbons H.S."/>
            <person name="Gu W."/>
            <person name="Jaissle J."/>
            <person name="Johnson S.L."/>
            <person name="Koroleva G.I."/>
            <person name="Ladner J.T."/>
            <person name="Lo C.-C."/>
            <person name="Minogue T.D."/>
            <person name="Munk C."/>
            <person name="Palacios G.F."/>
            <person name="Redden C.L."/>
            <person name="Rosenzweig C.N."/>
            <person name="Scholz M.B."/>
            <person name="Teshima H."/>
            <person name="Xu Y."/>
        </authorList>
    </citation>
    <scope>NUCLEOTIDE SEQUENCE [LARGE SCALE GENOMIC DNA]</scope>
    <source>
        <strain evidence="9 10">8244</strain>
    </source>
</reference>
<comment type="subcellular location">
    <subcellularLocation>
        <location evidence="1">Cytoplasm</location>
    </subcellularLocation>
</comment>
<keyword evidence="10" id="KW-1185">Reference proteome</keyword>
<keyword evidence="5" id="KW-0598">Phosphotransferase system</keyword>
<dbReference type="NCBIfam" id="TIGR00830">
    <property type="entry name" value="PTBA"/>
    <property type="match status" value="1"/>
</dbReference>
<dbReference type="EMBL" id="JMQA01000029">
    <property type="protein sequence ID" value="KFN08416.1"/>
    <property type="molecule type" value="Genomic_DNA"/>
</dbReference>
<name>A0A090ZW86_PAEMA</name>
<comment type="caution">
    <text evidence="9">The sequence shown here is derived from an EMBL/GenBank/DDBJ whole genome shotgun (WGS) entry which is preliminary data.</text>
</comment>
<dbReference type="Pfam" id="PF00358">
    <property type="entry name" value="PTS_EIIA_1"/>
    <property type="match status" value="1"/>
</dbReference>
<dbReference type="PATRIC" id="fig|44252.3.peg.3182"/>
<evidence type="ECO:0000256" key="2">
    <source>
        <dbReference type="ARBA" id="ARBA00022448"/>
    </source>
</evidence>
<dbReference type="GeneID" id="77007474"/>
<dbReference type="RefSeq" id="WP_036623305.1">
    <property type="nucleotide sequence ID" value="NZ_BOSD01000021.1"/>
</dbReference>
<evidence type="ECO:0000256" key="7">
    <source>
        <dbReference type="SAM" id="Phobius"/>
    </source>
</evidence>
<dbReference type="OrthoDB" id="92465at2"/>
<evidence type="ECO:0000259" key="8">
    <source>
        <dbReference type="PROSITE" id="PS51093"/>
    </source>
</evidence>
<keyword evidence="2" id="KW-0813">Transport</keyword>